<reference evidence="3 4" key="1">
    <citation type="journal article" date="2016" name="Front. Microbiol.">
        <title>Fuerstia marisgermanicae gen. nov., sp. nov., an Unusual Member of the Phylum Planctomycetes from the German Wadden Sea.</title>
        <authorList>
            <person name="Kohn T."/>
            <person name="Heuer A."/>
            <person name="Jogler M."/>
            <person name="Vollmers J."/>
            <person name="Boedeker C."/>
            <person name="Bunk B."/>
            <person name="Rast P."/>
            <person name="Borchert D."/>
            <person name="Glockner I."/>
            <person name="Freese H.M."/>
            <person name="Klenk H.P."/>
            <person name="Overmann J."/>
            <person name="Kaster A.K."/>
            <person name="Rohde M."/>
            <person name="Wiegand S."/>
            <person name="Jogler C."/>
        </authorList>
    </citation>
    <scope>NUCLEOTIDE SEQUENCE [LARGE SCALE GENOMIC DNA]</scope>
    <source>
        <strain evidence="3 4">NH11</strain>
    </source>
</reference>
<dbReference type="EMBL" id="CP017641">
    <property type="protein sequence ID" value="APZ96929.1"/>
    <property type="molecule type" value="Genomic_DNA"/>
</dbReference>
<evidence type="ECO:0000256" key="1">
    <source>
        <dbReference type="SAM" id="Coils"/>
    </source>
</evidence>
<sequence>MKLFELKKQAENRKSEARKQARTRLKKLRVQLADDTDVDANEVAEIMQAAGVDFEELERQVAMLKRRRALLAQIERGKSEVARAAKIDEEIQEAEDAFAPTLQKHQQQVARLRAEQSDLTESYKLISIENSLRSGATCPNLAAAKERLASQRKELVRQQRGLEHQQTHHKSSAKVLKAEIARQRSMGATPPPRLAEEIAVHESKAAGFEQELSSINEAIGELEFQLEELRERELDPNCF</sequence>
<dbReference type="AlphaFoldDB" id="A0A1P8WSA7"/>
<dbReference type="KEGG" id="fmr:Fuma_06605"/>
<keyword evidence="4" id="KW-1185">Reference proteome</keyword>
<protein>
    <submittedName>
        <fullName evidence="3">Uncharacterized protein</fullName>
    </submittedName>
</protein>
<evidence type="ECO:0000313" key="3">
    <source>
        <dbReference type="EMBL" id="APZ96929.1"/>
    </source>
</evidence>
<keyword evidence="1" id="KW-0175">Coiled coil</keyword>
<dbReference type="STRING" id="1891926.Fuma_06605"/>
<proteinExistence type="predicted"/>
<organism evidence="3 4">
    <name type="scientific">Fuerstiella marisgermanici</name>
    <dbReference type="NCBI Taxonomy" id="1891926"/>
    <lineage>
        <taxon>Bacteria</taxon>
        <taxon>Pseudomonadati</taxon>
        <taxon>Planctomycetota</taxon>
        <taxon>Planctomycetia</taxon>
        <taxon>Planctomycetales</taxon>
        <taxon>Planctomycetaceae</taxon>
        <taxon>Fuerstiella</taxon>
    </lineage>
</organism>
<feature type="region of interest" description="Disordered" evidence="2">
    <location>
        <begin position="1"/>
        <end position="20"/>
    </location>
</feature>
<evidence type="ECO:0000256" key="2">
    <source>
        <dbReference type="SAM" id="MobiDB-lite"/>
    </source>
</evidence>
<evidence type="ECO:0000313" key="4">
    <source>
        <dbReference type="Proteomes" id="UP000187735"/>
    </source>
</evidence>
<gene>
    <name evidence="3" type="ORF">Fuma_06605</name>
</gene>
<dbReference type="RefSeq" id="WP_077027889.1">
    <property type="nucleotide sequence ID" value="NZ_CP017641.1"/>
</dbReference>
<dbReference type="Proteomes" id="UP000187735">
    <property type="component" value="Chromosome"/>
</dbReference>
<feature type="coiled-coil region" evidence="1">
    <location>
        <begin position="102"/>
        <end position="165"/>
    </location>
</feature>
<feature type="compositionally biased region" description="Basic and acidic residues" evidence="2">
    <location>
        <begin position="1"/>
        <end position="19"/>
    </location>
</feature>
<accession>A0A1P8WSA7</accession>
<name>A0A1P8WSA7_9PLAN</name>